<evidence type="ECO:0000256" key="5">
    <source>
        <dbReference type="ARBA" id="ARBA00023159"/>
    </source>
</evidence>
<dbReference type="PANTHER" id="PTHR35784">
    <property type="entry name" value="MEDIATOR OF RNA POLYMERASE II TRANSCRIPTION SUBUNIT 5"/>
    <property type="match status" value="1"/>
</dbReference>
<evidence type="ECO:0000256" key="6">
    <source>
        <dbReference type="ARBA" id="ARBA00023163"/>
    </source>
</evidence>
<keyword evidence="10" id="KW-1185">Reference proteome</keyword>
<keyword evidence="7" id="KW-0539">Nucleus</keyword>
<dbReference type="GO" id="GO:0003712">
    <property type="term" value="F:transcription coregulator activity"/>
    <property type="evidence" value="ECO:0007669"/>
    <property type="project" value="InterPro"/>
</dbReference>
<evidence type="ECO:0000256" key="4">
    <source>
        <dbReference type="ARBA" id="ARBA00023015"/>
    </source>
</evidence>
<dbReference type="EMBL" id="JARKIF010000009">
    <property type="protein sequence ID" value="KAJ7631007.1"/>
    <property type="molecule type" value="Genomic_DNA"/>
</dbReference>
<reference evidence="9" key="1">
    <citation type="submission" date="2023-03" db="EMBL/GenBank/DDBJ databases">
        <title>Massive genome expansion in bonnet fungi (Mycena s.s.) driven by repeated elements and novel gene families across ecological guilds.</title>
        <authorList>
            <consortium name="Lawrence Berkeley National Laboratory"/>
            <person name="Harder C.B."/>
            <person name="Miyauchi S."/>
            <person name="Viragh M."/>
            <person name="Kuo A."/>
            <person name="Thoen E."/>
            <person name="Andreopoulos B."/>
            <person name="Lu D."/>
            <person name="Skrede I."/>
            <person name="Drula E."/>
            <person name="Henrissat B."/>
            <person name="Morin E."/>
            <person name="Kohler A."/>
            <person name="Barry K."/>
            <person name="LaButti K."/>
            <person name="Morin E."/>
            <person name="Salamov A."/>
            <person name="Lipzen A."/>
            <person name="Mereny Z."/>
            <person name="Hegedus B."/>
            <person name="Baldrian P."/>
            <person name="Stursova M."/>
            <person name="Weitz H."/>
            <person name="Taylor A."/>
            <person name="Grigoriev I.V."/>
            <person name="Nagy L.G."/>
            <person name="Martin F."/>
            <person name="Kauserud H."/>
        </authorList>
    </citation>
    <scope>NUCLEOTIDE SEQUENCE</scope>
    <source>
        <strain evidence="9">9284</strain>
    </source>
</reference>
<evidence type="ECO:0000313" key="10">
    <source>
        <dbReference type="Proteomes" id="UP001221142"/>
    </source>
</evidence>
<keyword evidence="6" id="KW-0804">Transcription</keyword>
<evidence type="ECO:0000256" key="7">
    <source>
        <dbReference type="ARBA" id="ARBA00023242"/>
    </source>
</evidence>
<proteinExistence type="inferred from homology"/>
<protein>
    <recommendedName>
        <fullName evidence="3">Mediator of RNA polymerase II transcription subunit 5</fullName>
    </recommendedName>
    <alternativeName>
        <fullName evidence="8">Mediator complex subunit 5</fullName>
    </alternativeName>
</protein>
<dbReference type="PANTHER" id="PTHR35784:SF1">
    <property type="entry name" value="MEDIATOR OF RNA POLYMERASE II TRANSCRIPTION SUBUNIT 5"/>
    <property type="match status" value="1"/>
</dbReference>
<keyword evidence="4" id="KW-0805">Transcription regulation</keyword>
<organism evidence="9 10">
    <name type="scientific">Roridomyces roridus</name>
    <dbReference type="NCBI Taxonomy" id="1738132"/>
    <lineage>
        <taxon>Eukaryota</taxon>
        <taxon>Fungi</taxon>
        <taxon>Dikarya</taxon>
        <taxon>Basidiomycota</taxon>
        <taxon>Agaricomycotina</taxon>
        <taxon>Agaricomycetes</taxon>
        <taxon>Agaricomycetidae</taxon>
        <taxon>Agaricales</taxon>
        <taxon>Marasmiineae</taxon>
        <taxon>Mycenaceae</taxon>
        <taxon>Roridomyces</taxon>
    </lineage>
</organism>
<evidence type="ECO:0000256" key="8">
    <source>
        <dbReference type="ARBA" id="ARBA00031256"/>
    </source>
</evidence>
<dbReference type="GO" id="GO:0016592">
    <property type="term" value="C:mediator complex"/>
    <property type="evidence" value="ECO:0007669"/>
    <property type="project" value="InterPro"/>
</dbReference>
<dbReference type="Proteomes" id="UP001221142">
    <property type="component" value="Unassembled WGS sequence"/>
</dbReference>
<comment type="subcellular location">
    <subcellularLocation>
        <location evidence="1">Nucleus</location>
    </subcellularLocation>
</comment>
<evidence type="ECO:0000313" key="9">
    <source>
        <dbReference type="EMBL" id="KAJ7631007.1"/>
    </source>
</evidence>
<name>A0AAD7BUY3_9AGAR</name>
<accession>A0AAD7BUY3</accession>
<dbReference type="AlphaFoldDB" id="A0AAD7BUY3"/>
<dbReference type="GO" id="GO:0006357">
    <property type="term" value="P:regulation of transcription by RNA polymerase II"/>
    <property type="evidence" value="ECO:0007669"/>
    <property type="project" value="InterPro"/>
</dbReference>
<keyword evidence="5" id="KW-0010">Activator</keyword>
<dbReference type="InterPro" id="IPR014801">
    <property type="entry name" value="Mediator_Med5_fun"/>
</dbReference>
<evidence type="ECO:0000256" key="3">
    <source>
        <dbReference type="ARBA" id="ARBA00020628"/>
    </source>
</evidence>
<sequence>MSLVDDLTRNSFQGGLSAPKWMSLCKMFLAKQNPFDSPHATERALSNSVLVLYRSFPGDPDLQEYVKIAIQSGLVSIPVFVSTFLQAARSTELHAPATLDMLCRVALDAHYSSGLLPEAALLSDGPMAVSNTLQDALALLRVAYDLPISHFHQLGTSVSELVILLFSAADMAQVPTSQATVLLSDLTSMINHNSISQDVRQALESFALPLSFLMGDDAKVAPEAHLVHSFQLALGKSDMLGPNSNTDIISFSLTLSYLVAHRADEFGAGSGNHPSALLVSMFRWTSWAPPVFYTQLLLSAFACLSESAAVSPLIWRAFVVGRLPFILHSFEKILSFDNATPENWRAALQVAVSSLLRRSELLERCDRLLNQSARAQAIYPEDMALSRTLARDFLRQLFLSGLLDQNFVLAVDPAFSNDTTMYLHNEAQDAGFDLETYLSSKLSSELEFDNVRVWVQKIWNDASAHKTFVDVAIRLFKTSAATLDTESLSHMCRIFYLCDAALDMIAMHSRVAELIFEALVFLQDCDFEIIGDPQTAVGHLGDVVLFVQSTLTRFHLETDMFTFGGRSLSSSFLRTTATVHRLNQLLPQDRIAFNMWYKVLFDSGSEGIEDTILRSTPPRTLLRISASLFSHAIKDTGIDEDVLNNGIAYFTGPLLRWTLVGVVLALSREIQLQGYSAPRHFSVLQTLLLSSQCPIPVHRLCGPKIILLLADKRVQGMAPSIGFDALTMHRIVADAMGIPNGATSQASLDSPFLGPTQPRQTIRDAISKARSSKAPALDVERLVKVCGCEKFISILWSELLNPASLADTDVCTRIATFALTIPRPLTSPPLLAIFLNVLLPGLVSTTDAKPVGEQPVAIDVLGSIIASVLMASFHLDLAFSEVSRPILGQPSLAMARRVAAELRSRAKKQSNAARLILQRLGGSHSFVANFPVFKMT</sequence>
<evidence type="ECO:0000256" key="2">
    <source>
        <dbReference type="ARBA" id="ARBA00008782"/>
    </source>
</evidence>
<comment type="similarity">
    <text evidence="2">Belongs to the Mediator complex subunit 5 family.</text>
</comment>
<gene>
    <name evidence="9" type="ORF">FB45DRAFT_554296</name>
</gene>
<comment type="caution">
    <text evidence="9">The sequence shown here is derived from an EMBL/GenBank/DDBJ whole genome shotgun (WGS) entry which is preliminary data.</text>
</comment>
<evidence type="ECO:0000256" key="1">
    <source>
        <dbReference type="ARBA" id="ARBA00004123"/>
    </source>
</evidence>